<reference evidence="1 2" key="1">
    <citation type="submission" date="2018-06" db="EMBL/GenBank/DDBJ databases">
        <title>Complete Genome Sequence of the Microcystin-Degrading Bacterium Sphingosinicella microcystinivorans Strain B-9.</title>
        <authorList>
            <person name="Jin H."/>
            <person name="Nishizawa T."/>
            <person name="Guo Y."/>
            <person name="Nishizawa A."/>
            <person name="Park H."/>
            <person name="Kato H."/>
            <person name="Tsuji K."/>
            <person name="Harada K."/>
        </authorList>
    </citation>
    <scope>NUCLEOTIDE SEQUENCE [LARGE SCALE GENOMIC DNA]</scope>
    <source>
        <strain evidence="1 2">B9</strain>
    </source>
</reference>
<protein>
    <submittedName>
        <fullName evidence="1">Uncharacterized protein</fullName>
    </submittedName>
</protein>
<gene>
    <name evidence="1" type="ORF">SmB9_31170</name>
</gene>
<evidence type="ECO:0000313" key="1">
    <source>
        <dbReference type="EMBL" id="BBE35459.1"/>
    </source>
</evidence>
<dbReference type="KEGG" id="smic:SmB9_31170"/>
<sequence>MEDANGTGIRIIGPEAVGADEFGKPVRMVRIRALHGAHFVQNNGNARARELPGGFRTGEAAAYDVDRCLHARGDMGKGCSRPVLHGRPLFAMSLAECRAAS</sequence>
<evidence type="ECO:0000313" key="2">
    <source>
        <dbReference type="Proteomes" id="UP000275727"/>
    </source>
</evidence>
<accession>A0AAD1G277</accession>
<dbReference type="AlphaFoldDB" id="A0AAD1G277"/>
<dbReference type="EMBL" id="AP018711">
    <property type="protein sequence ID" value="BBE35459.1"/>
    <property type="molecule type" value="Genomic_DNA"/>
</dbReference>
<dbReference type="Proteomes" id="UP000275727">
    <property type="component" value="Chromosome"/>
</dbReference>
<name>A0AAD1G277_SPHMI</name>
<organism evidence="1 2">
    <name type="scientific">Sphingosinicella microcystinivorans</name>
    <dbReference type="NCBI Taxonomy" id="335406"/>
    <lineage>
        <taxon>Bacteria</taxon>
        <taxon>Pseudomonadati</taxon>
        <taxon>Pseudomonadota</taxon>
        <taxon>Alphaproteobacteria</taxon>
        <taxon>Sphingomonadales</taxon>
        <taxon>Sphingosinicellaceae</taxon>
        <taxon>Sphingosinicella</taxon>
    </lineage>
</organism>
<proteinExistence type="predicted"/>